<name>A0A3P7NAX0_DIBLA</name>
<evidence type="ECO:0000259" key="2">
    <source>
        <dbReference type="SMART" id="SM00847"/>
    </source>
</evidence>
<dbReference type="EMBL" id="UYRU01096148">
    <property type="protein sequence ID" value="VDN39645.1"/>
    <property type="molecule type" value="Genomic_DNA"/>
</dbReference>
<dbReference type="Proteomes" id="UP000281553">
    <property type="component" value="Unassembled WGS sequence"/>
</dbReference>
<protein>
    <recommendedName>
        <fullName evidence="2">Helicase-associated domain-containing protein</fullName>
    </recommendedName>
</protein>
<feature type="region of interest" description="Disordered" evidence="1">
    <location>
        <begin position="72"/>
        <end position="95"/>
    </location>
</feature>
<evidence type="ECO:0000256" key="1">
    <source>
        <dbReference type="SAM" id="MobiDB-lite"/>
    </source>
</evidence>
<feature type="non-terminal residue" evidence="3">
    <location>
        <position position="262"/>
    </location>
</feature>
<dbReference type="InterPro" id="IPR007502">
    <property type="entry name" value="Helicase-assoc_dom"/>
</dbReference>
<proteinExistence type="predicted"/>
<dbReference type="SMART" id="SM00847">
    <property type="entry name" value="HA2"/>
    <property type="match status" value="1"/>
</dbReference>
<dbReference type="Pfam" id="PF21010">
    <property type="entry name" value="HA2_C"/>
    <property type="match status" value="1"/>
</dbReference>
<sequence>MPDILTRPIDEVVLLLKPVRVITRAGRWMARLPLPVRLARMLLFANQHDLMPYAVILVAALSVSDFFMPEPVEEQEEEKADEEDPNVVGAKRRRRQKTEAERIMDQRTNFQRQFVKTQGDILLGDLAVLLGSVCCLERYWAQLAGVLPMEDSQLGHLVSTNRVSRLNPESTMRQLAQNCGIRWKAYVEIRQLRRQLTDILNANVPDLNLTVDPALPKPTPAQVESLRQLFLVGSACHLATKFDVPVEGLPTKDRRRLRYAYK</sequence>
<dbReference type="Gene3D" id="1.20.120.1080">
    <property type="match status" value="1"/>
</dbReference>
<gene>
    <name evidence="3" type="ORF">DILT_LOCUS17964</name>
</gene>
<reference evidence="3 4" key="1">
    <citation type="submission" date="2018-11" db="EMBL/GenBank/DDBJ databases">
        <authorList>
            <consortium name="Pathogen Informatics"/>
        </authorList>
    </citation>
    <scope>NUCLEOTIDE SEQUENCE [LARGE SCALE GENOMIC DNA]</scope>
</reference>
<feature type="domain" description="Helicase-associated" evidence="2">
    <location>
        <begin position="11"/>
        <end position="118"/>
    </location>
</feature>
<dbReference type="AlphaFoldDB" id="A0A3P7NAX0"/>
<organism evidence="3 4">
    <name type="scientific">Dibothriocephalus latus</name>
    <name type="common">Fish tapeworm</name>
    <name type="synonym">Diphyllobothrium latum</name>
    <dbReference type="NCBI Taxonomy" id="60516"/>
    <lineage>
        <taxon>Eukaryota</taxon>
        <taxon>Metazoa</taxon>
        <taxon>Spiralia</taxon>
        <taxon>Lophotrochozoa</taxon>
        <taxon>Platyhelminthes</taxon>
        <taxon>Cestoda</taxon>
        <taxon>Eucestoda</taxon>
        <taxon>Diphyllobothriidea</taxon>
        <taxon>Diphyllobothriidae</taxon>
        <taxon>Dibothriocephalus</taxon>
    </lineage>
</organism>
<keyword evidence="4" id="KW-1185">Reference proteome</keyword>
<evidence type="ECO:0000313" key="3">
    <source>
        <dbReference type="EMBL" id="VDN39645.1"/>
    </source>
</evidence>
<evidence type="ECO:0000313" key="4">
    <source>
        <dbReference type="Proteomes" id="UP000281553"/>
    </source>
</evidence>
<accession>A0A3P7NAX0</accession>
<feature type="compositionally biased region" description="Acidic residues" evidence="1">
    <location>
        <begin position="72"/>
        <end position="85"/>
    </location>
</feature>
<dbReference type="OrthoDB" id="10025033at2759"/>